<dbReference type="InterPro" id="IPR013149">
    <property type="entry name" value="ADH-like_C"/>
</dbReference>
<dbReference type="InterPro" id="IPR011032">
    <property type="entry name" value="GroES-like_sf"/>
</dbReference>
<dbReference type="SMART" id="SM00829">
    <property type="entry name" value="PKS_ER"/>
    <property type="match status" value="1"/>
</dbReference>
<evidence type="ECO:0000256" key="1">
    <source>
        <dbReference type="ARBA" id="ARBA00023002"/>
    </source>
</evidence>
<dbReference type="InterPro" id="IPR041694">
    <property type="entry name" value="ADH_N_2"/>
</dbReference>
<feature type="domain" description="Enoyl reductase (ER)" evidence="2">
    <location>
        <begin position="15"/>
        <end position="331"/>
    </location>
</feature>
<dbReference type="Gene3D" id="3.40.50.720">
    <property type="entry name" value="NAD(P)-binding Rossmann-like Domain"/>
    <property type="match status" value="1"/>
</dbReference>
<protein>
    <submittedName>
        <fullName evidence="3">Unannotated protein</fullName>
    </submittedName>
</protein>
<dbReference type="Gene3D" id="3.90.180.10">
    <property type="entry name" value="Medium-chain alcohol dehydrogenases, catalytic domain"/>
    <property type="match status" value="1"/>
</dbReference>
<dbReference type="SUPFAM" id="SSF51735">
    <property type="entry name" value="NAD(P)-binding Rossmann-fold domains"/>
    <property type="match status" value="1"/>
</dbReference>
<name>A0A6J7EDU6_9ZZZZ</name>
<evidence type="ECO:0000259" key="2">
    <source>
        <dbReference type="SMART" id="SM00829"/>
    </source>
</evidence>
<dbReference type="Pfam" id="PF16884">
    <property type="entry name" value="ADH_N_2"/>
    <property type="match status" value="1"/>
</dbReference>
<gene>
    <name evidence="3" type="ORF">UFOPK3402_01061</name>
</gene>
<dbReference type="InterPro" id="IPR045010">
    <property type="entry name" value="MDR_fam"/>
</dbReference>
<dbReference type="CDD" id="cd05288">
    <property type="entry name" value="PGDH"/>
    <property type="match status" value="1"/>
</dbReference>
<dbReference type="AlphaFoldDB" id="A0A6J7EDU6"/>
<sequence length="336" mass="35136">MTLNTSVRLARRPAGMPVNDDWLIEAAPVPEPGPGEFTVRMQLISLDPAMRGWLDDRPSYLPPVAIGEVMRAMAIGEVVSSQHSGFAEGAIVLGTFGVQEYAVSDGTGVTLVNSRLGTPSMYLGILGTTGLTAYFGLMELGKPRAGDTVVVSAAAGAVGSVVGQLAKINGCRVVGIAGGSEKCAYVVDELGFDSAIDYKAPGLRQALAQACPDGIDVYFDNVGGPVLNAALGTLAMGARVVICGAISQYNAEVATPGPSNYMSLLVRRATMSGFLVFDYAAEYRTARKRLAKWVADEALTAPETLVTGTVADFNDVLLRLFSGDNVGKLILDVRPG</sequence>
<dbReference type="PANTHER" id="PTHR43205">
    <property type="entry name" value="PROSTAGLANDIN REDUCTASE"/>
    <property type="match status" value="1"/>
</dbReference>
<dbReference type="GO" id="GO:0016628">
    <property type="term" value="F:oxidoreductase activity, acting on the CH-CH group of donors, NAD or NADP as acceptor"/>
    <property type="evidence" value="ECO:0007669"/>
    <property type="project" value="InterPro"/>
</dbReference>
<dbReference type="PANTHER" id="PTHR43205:SF7">
    <property type="entry name" value="PROSTAGLANDIN REDUCTASE 1"/>
    <property type="match status" value="1"/>
</dbReference>
<organism evidence="3">
    <name type="scientific">freshwater metagenome</name>
    <dbReference type="NCBI Taxonomy" id="449393"/>
    <lineage>
        <taxon>unclassified sequences</taxon>
        <taxon>metagenomes</taxon>
        <taxon>ecological metagenomes</taxon>
    </lineage>
</organism>
<proteinExistence type="predicted"/>
<dbReference type="EMBL" id="CAFBLS010000122">
    <property type="protein sequence ID" value="CAB4877963.1"/>
    <property type="molecule type" value="Genomic_DNA"/>
</dbReference>
<dbReference type="InterPro" id="IPR020843">
    <property type="entry name" value="ER"/>
</dbReference>
<dbReference type="FunFam" id="3.40.50.720:FF:000121">
    <property type="entry name" value="Prostaglandin reductase 2"/>
    <property type="match status" value="1"/>
</dbReference>
<dbReference type="SUPFAM" id="SSF50129">
    <property type="entry name" value="GroES-like"/>
    <property type="match status" value="1"/>
</dbReference>
<keyword evidence="1" id="KW-0560">Oxidoreductase</keyword>
<dbReference type="InterPro" id="IPR036291">
    <property type="entry name" value="NAD(P)-bd_dom_sf"/>
</dbReference>
<reference evidence="3" key="1">
    <citation type="submission" date="2020-05" db="EMBL/GenBank/DDBJ databases">
        <authorList>
            <person name="Chiriac C."/>
            <person name="Salcher M."/>
            <person name="Ghai R."/>
            <person name="Kavagutti S V."/>
        </authorList>
    </citation>
    <scope>NUCLEOTIDE SEQUENCE</scope>
</reference>
<accession>A0A6J7EDU6</accession>
<evidence type="ECO:0000313" key="3">
    <source>
        <dbReference type="EMBL" id="CAB4877963.1"/>
    </source>
</evidence>
<dbReference type="Pfam" id="PF00107">
    <property type="entry name" value="ADH_zinc_N"/>
    <property type="match status" value="1"/>
</dbReference>